<dbReference type="STRING" id="47864.GA0070560_113103"/>
<evidence type="ECO:0000256" key="1">
    <source>
        <dbReference type="SAM" id="MobiDB-lite"/>
    </source>
</evidence>
<dbReference type="RefSeq" id="WP_211565897.1">
    <property type="nucleotide sequence ID" value="NZ_FMDN01000013.1"/>
</dbReference>
<proteinExistence type="predicted"/>
<dbReference type="Gene3D" id="3.40.50.20">
    <property type="match status" value="1"/>
</dbReference>
<dbReference type="Proteomes" id="UP000199408">
    <property type="component" value="Unassembled WGS sequence"/>
</dbReference>
<evidence type="ECO:0000313" key="2">
    <source>
        <dbReference type="EMBL" id="SCG59344.1"/>
    </source>
</evidence>
<accession>A0A1C5IM05</accession>
<keyword evidence="3" id="KW-1185">Reference proteome</keyword>
<gene>
    <name evidence="2" type="ORF">GA0070560_113103</name>
</gene>
<feature type="region of interest" description="Disordered" evidence="1">
    <location>
        <begin position="1"/>
        <end position="26"/>
    </location>
</feature>
<name>A0A1C5IM05_9ACTN</name>
<dbReference type="EMBL" id="FMDN01000013">
    <property type="protein sequence ID" value="SCG59344.1"/>
    <property type="molecule type" value="Genomic_DNA"/>
</dbReference>
<organism evidence="2 3">
    <name type="scientific">Micromonospora halophytica</name>
    <dbReference type="NCBI Taxonomy" id="47864"/>
    <lineage>
        <taxon>Bacteria</taxon>
        <taxon>Bacillati</taxon>
        <taxon>Actinomycetota</taxon>
        <taxon>Actinomycetes</taxon>
        <taxon>Micromonosporales</taxon>
        <taxon>Micromonosporaceae</taxon>
        <taxon>Micromonospora</taxon>
    </lineage>
</organism>
<evidence type="ECO:0000313" key="3">
    <source>
        <dbReference type="Proteomes" id="UP000199408"/>
    </source>
</evidence>
<sequence>MPAAGRRRTAGGLTAQRAHETNDLPRLPSFADNVRRVLRFDGVVTSCDHYLGTAARFAAHLGLPGAAPEAVDCAYRKGLARAAMHRAGVPSRRSR</sequence>
<dbReference type="AlphaFoldDB" id="A0A1C5IM05"/>
<reference evidence="3" key="1">
    <citation type="submission" date="2016-06" db="EMBL/GenBank/DDBJ databases">
        <authorList>
            <person name="Varghese N."/>
        </authorList>
    </citation>
    <scope>NUCLEOTIDE SEQUENCE [LARGE SCALE GENOMIC DNA]</scope>
    <source>
        <strain evidence="3">DSM 43171</strain>
    </source>
</reference>
<protein>
    <submittedName>
        <fullName evidence="2">Uncharacterized protein</fullName>
    </submittedName>
</protein>